<dbReference type="InterPro" id="IPR004113">
    <property type="entry name" value="FAD-bd_oxidored_4_C"/>
</dbReference>
<protein>
    <submittedName>
        <fullName evidence="6">FAD-binding oxidoreductase</fullName>
    </submittedName>
</protein>
<dbReference type="InterPro" id="IPR016169">
    <property type="entry name" value="FAD-bd_PCMH_sub2"/>
</dbReference>
<keyword evidence="7" id="KW-1185">Reference proteome</keyword>
<dbReference type="GO" id="GO:0071949">
    <property type="term" value="F:FAD binding"/>
    <property type="evidence" value="ECO:0007669"/>
    <property type="project" value="InterPro"/>
</dbReference>
<evidence type="ECO:0000256" key="2">
    <source>
        <dbReference type="ARBA" id="ARBA00008000"/>
    </source>
</evidence>
<reference evidence="6 7" key="1">
    <citation type="submission" date="2017-06" db="EMBL/GenBank/DDBJ databases">
        <title>Celeribacter sp. TSPH2 complete genome sequence.</title>
        <authorList>
            <person name="Woo J.-H."/>
            <person name="Kim H.-S."/>
        </authorList>
    </citation>
    <scope>NUCLEOTIDE SEQUENCE [LARGE SCALE GENOMIC DNA]</scope>
    <source>
        <strain evidence="6 7">TSPH2</strain>
    </source>
</reference>
<dbReference type="SUPFAM" id="SSF56176">
    <property type="entry name" value="FAD-binding/transporter-associated domain-like"/>
    <property type="match status" value="1"/>
</dbReference>
<comment type="cofactor">
    <cofactor evidence="1">
        <name>FAD</name>
        <dbReference type="ChEBI" id="CHEBI:57692"/>
    </cofactor>
</comment>
<proteinExistence type="inferred from homology"/>
<feature type="domain" description="FAD-binding PCMH-type" evidence="5">
    <location>
        <begin position="31"/>
        <end position="209"/>
    </location>
</feature>
<dbReference type="Gene3D" id="3.30.70.2190">
    <property type="match status" value="1"/>
</dbReference>
<dbReference type="Gene3D" id="1.10.45.10">
    <property type="entry name" value="Vanillyl-alcohol Oxidase, Chain A, domain 4"/>
    <property type="match status" value="1"/>
</dbReference>
<dbReference type="PANTHER" id="PTHR43716">
    <property type="entry name" value="D-2-HYDROXYGLUTARATE DEHYDROGENASE, MITOCHONDRIAL"/>
    <property type="match status" value="1"/>
</dbReference>
<dbReference type="GO" id="GO:0003824">
    <property type="term" value="F:catalytic activity"/>
    <property type="evidence" value="ECO:0007669"/>
    <property type="project" value="InterPro"/>
</dbReference>
<dbReference type="GO" id="GO:0022904">
    <property type="term" value="P:respiratory electron transport chain"/>
    <property type="evidence" value="ECO:0007669"/>
    <property type="project" value="TreeGrafter"/>
</dbReference>
<dbReference type="PROSITE" id="PS51387">
    <property type="entry name" value="FAD_PCMH"/>
    <property type="match status" value="1"/>
</dbReference>
<dbReference type="Proteomes" id="UP000217935">
    <property type="component" value="Chromosome"/>
</dbReference>
<dbReference type="SUPFAM" id="SSF55103">
    <property type="entry name" value="FAD-linked oxidases, C-terminal domain"/>
    <property type="match status" value="1"/>
</dbReference>
<sequence>MDILSRLKAITPHVLTGDDALPYGRDWVGKYETSPLAVVRPRTTAEVSAILALCHETETPVVPMGGNTGLTGATAADGALILSLDRMQTIREIRPEARIAVVEAGVILQDLHDAAEAHGLTYPMTFGARGSARIGGTLATNAGGSNVLRYGNTRDLCLGVEVVLADGRVLDLMSELHKDNSGYDLRDLMIGSEGTLGVITAAVLKLYPAPKAHATAMVTTTGLSAALNLLNALQTRTGGMVEAFEYMPRGYMDNLARFRADLTPPLGHDQDHTIFLEIGSTMLRDCTPDETGQIPLVTHLEETLGVLFEEGLVLDAALAQSEAQRALMWEIREAAAEISTAEKPVVINDLCLPLDRLEAFMDQAETRLRALDPGFKTCPVAHLGDGNIHYTVYPSTYELADPLMEEVEEIVREMGGSFSAEHGIGLSKLPSMERRKNPVALEMMRAVKAAFDPKGILNPGKTLP</sequence>
<dbReference type="InterPro" id="IPR036318">
    <property type="entry name" value="FAD-bd_PCMH-like_sf"/>
</dbReference>
<dbReference type="Pfam" id="PF02913">
    <property type="entry name" value="FAD-oxidase_C"/>
    <property type="match status" value="1"/>
</dbReference>
<dbReference type="InterPro" id="IPR051264">
    <property type="entry name" value="FAD-oxidored/transferase_4"/>
</dbReference>
<dbReference type="PANTHER" id="PTHR43716:SF2">
    <property type="entry name" value="BLL6224 PROTEIN"/>
    <property type="match status" value="1"/>
</dbReference>
<dbReference type="FunFam" id="1.10.45.10:FF:000001">
    <property type="entry name" value="D-lactate dehydrogenase mitochondrial"/>
    <property type="match status" value="1"/>
</dbReference>
<dbReference type="InterPro" id="IPR016164">
    <property type="entry name" value="FAD-linked_Oxase-like_C"/>
</dbReference>
<evidence type="ECO:0000256" key="4">
    <source>
        <dbReference type="ARBA" id="ARBA00022827"/>
    </source>
</evidence>
<dbReference type="Gene3D" id="3.30.465.10">
    <property type="match status" value="1"/>
</dbReference>
<gene>
    <name evidence="6" type="ORF">CEW89_10625</name>
</gene>
<evidence type="ECO:0000313" key="7">
    <source>
        <dbReference type="Proteomes" id="UP000217935"/>
    </source>
</evidence>
<dbReference type="Gene3D" id="3.30.70.2740">
    <property type="match status" value="1"/>
</dbReference>
<keyword evidence="4" id="KW-0274">FAD</keyword>
<dbReference type="InterPro" id="IPR016166">
    <property type="entry name" value="FAD-bd_PCMH"/>
</dbReference>
<dbReference type="Gene3D" id="3.30.43.10">
    <property type="entry name" value="Uridine Diphospho-n-acetylenolpyruvylglucosamine Reductase, domain 2"/>
    <property type="match status" value="1"/>
</dbReference>
<name>A0A291GCP4_9RHOB</name>
<dbReference type="InterPro" id="IPR016171">
    <property type="entry name" value="Vanillyl_alc_oxidase_C-sub2"/>
</dbReference>
<dbReference type="RefSeq" id="WP_096805884.1">
    <property type="nucleotide sequence ID" value="NZ_CP022196.1"/>
</dbReference>
<dbReference type="STRING" id="1758178.GCA_001550095_03841"/>
<dbReference type="KEGG" id="ceh:CEW89_10625"/>
<organism evidence="6 7">
    <name type="scientific">Celeribacter ethanolicus</name>
    <dbReference type="NCBI Taxonomy" id="1758178"/>
    <lineage>
        <taxon>Bacteria</taxon>
        <taxon>Pseudomonadati</taxon>
        <taxon>Pseudomonadota</taxon>
        <taxon>Alphaproteobacteria</taxon>
        <taxon>Rhodobacterales</taxon>
        <taxon>Roseobacteraceae</taxon>
        <taxon>Celeribacter</taxon>
    </lineage>
</organism>
<dbReference type="InterPro" id="IPR006094">
    <property type="entry name" value="Oxid_FAD_bind_N"/>
</dbReference>
<keyword evidence="3" id="KW-0285">Flavoprotein</keyword>
<evidence type="ECO:0000313" key="6">
    <source>
        <dbReference type="EMBL" id="ATG47975.1"/>
    </source>
</evidence>
<dbReference type="OrthoDB" id="9811557at2"/>
<accession>A0A291GCP4</accession>
<comment type="similarity">
    <text evidence="2">Belongs to the FAD-binding oxidoreductase/transferase type 4 family.</text>
</comment>
<dbReference type="AlphaFoldDB" id="A0A291GCP4"/>
<dbReference type="EMBL" id="CP022196">
    <property type="protein sequence ID" value="ATG47975.1"/>
    <property type="molecule type" value="Genomic_DNA"/>
</dbReference>
<dbReference type="InterPro" id="IPR016167">
    <property type="entry name" value="FAD-bd_PCMH_sub1"/>
</dbReference>
<dbReference type="Pfam" id="PF01565">
    <property type="entry name" value="FAD_binding_4"/>
    <property type="match status" value="1"/>
</dbReference>
<evidence type="ECO:0000256" key="3">
    <source>
        <dbReference type="ARBA" id="ARBA00022630"/>
    </source>
</evidence>
<evidence type="ECO:0000256" key="1">
    <source>
        <dbReference type="ARBA" id="ARBA00001974"/>
    </source>
</evidence>
<evidence type="ECO:0000259" key="5">
    <source>
        <dbReference type="PROSITE" id="PS51387"/>
    </source>
</evidence>